<dbReference type="CDD" id="cd05819">
    <property type="entry name" value="NHL"/>
    <property type="match status" value="1"/>
</dbReference>
<evidence type="ECO:0000313" key="3">
    <source>
        <dbReference type="EMBL" id="SNR87307.1"/>
    </source>
</evidence>
<dbReference type="Gene3D" id="2.120.10.30">
    <property type="entry name" value="TolB, C-terminal domain"/>
    <property type="match status" value="1"/>
</dbReference>
<keyword evidence="1" id="KW-0677">Repeat</keyword>
<dbReference type="GO" id="GO:0000209">
    <property type="term" value="P:protein polyubiquitination"/>
    <property type="evidence" value="ECO:0007669"/>
    <property type="project" value="TreeGrafter"/>
</dbReference>
<dbReference type="GO" id="GO:0043161">
    <property type="term" value="P:proteasome-mediated ubiquitin-dependent protein catabolic process"/>
    <property type="evidence" value="ECO:0007669"/>
    <property type="project" value="TreeGrafter"/>
</dbReference>
<keyword evidence="4" id="KW-1185">Reference proteome</keyword>
<feature type="repeat" description="NHL" evidence="2">
    <location>
        <begin position="270"/>
        <end position="313"/>
    </location>
</feature>
<evidence type="ECO:0000313" key="4">
    <source>
        <dbReference type="Proteomes" id="UP000198405"/>
    </source>
</evidence>
<proteinExistence type="predicted"/>
<dbReference type="PANTHER" id="PTHR24104:SF25">
    <property type="entry name" value="PROTEIN LIN-41"/>
    <property type="match status" value="1"/>
</dbReference>
<dbReference type="EMBL" id="FZOB01000012">
    <property type="protein sequence ID" value="SNR87307.1"/>
    <property type="molecule type" value="Genomic_DNA"/>
</dbReference>
<dbReference type="Pfam" id="PF01436">
    <property type="entry name" value="NHL"/>
    <property type="match status" value="1"/>
</dbReference>
<dbReference type="InterPro" id="IPR050952">
    <property type="entry name" value="TRIM-NHL_E3_ligases"/>
</dbReference>
<dbReference type="RefSeq" id="WP_180706457.1">
    <property type="nucleotide sequence ID" value="NZ_FZOB01000012.1"/>
</dbReference>
<dbReference type="AlphaFoldDB" id="A0A238ZV72"/>
<dbReference type="PANTHER" id="PTHR24104">
    <property type="entry name" value="E3 UBIQUITIN-PROTEIN LIGASE NHLRC1-RELATED"/>
    <property type="match status" value="1"/>
</dbReference>
<organism evidence="3 4">
    <name type="scientific">Desulfurobacterium atlanticum</name>
    <dbReference type="NCBI Taxonomy" id="240169"/>
    <lineage>
        <taxon>Bacteria</taxon>
        <taxon>Pseudomonadati</taxon>
        <taxon>Aquificota</taxon>
        <taxon>Aquificia</taxon>
        <taxon>Desulfurobacteriales</taxon>
        <taxon>Desulfurobacteriaceae</taxon>
        <taxon>Desulfurobacterium</taxon>
    </lineage>
</organism>
<accession>A0A238ZV72</accession>
<dbReference type="GO" id="GO:0061630">
    <property type="term" value="F:ubiquitin protein ligase activity"/>
    <property type="evidence" value="ECO:0007669"/>
    <property type="project" value="TreeGrafter"/>
</dbReference>
<dbReference type="GO" id="GO:0008270">
    <property type="term" value="F:zinc ion binding"/>
    <property type="evidence" value="ECO:0007669"/>
    <property type="project" value="UniProtKB-KW"/>
</dbReference>
<dbReference type="Proteomes" id="UP000198405">
    <property type="component" value="Unassembled WGS sequence"/>
</dbReference>
<dbReference type="PROSITE" id="PS51125">
    <property type="entry name" value="NHL"/>
    <property type="match status" value="2"/>
</dbReference>
<reference evidence="4" key="1">
    <citation type="submission" date="2017-06" db="EMBL/GenBank/DDBJ databases">
        <authorList>
            <person name="Varghese N."/>
            <person name="Submissions S."/>
        </authorList>
    </citation>
    <scope>NUCLEOTIDE SEQUENCE [LARGE SCALE GENOMIC DNA]</scope>
    <source>
        <strain evidence="4">DSM 15668</strain>
    </source>
</reference>
<name>A0A238ZV72_9BACT</name>
<gene>
    <name evidence="3" type="ORF">SAMN06265340_11248</name>
</gene>
<evidence type="ECO:0000256" key="1">
    <source>
        <dbReference type="ARBA" id="ARBA00022737"/>
    </source>
</evidence>
<feature type="repeat" description="NHL" evidence="2">
    <location>
        <begin position="222"/>
        <end position="266"/>
    </location>
</feature>
<sequence>MSYNKRIIWVLFTVLLFFSSAFARKQGKVVGTKVIDIIRIDEAGKVLAYPGSLFYDLASKRLFLVEPGSSKVVFYTPDYFPFMAIGKGYDVIDPVDLFVDSKGKFYFVSTNTKSVYVLSPSLILEKVIKVNGFKGDEDFVPNHVAVNFKTGDIYITGVGKPFIVVFGKDGKFKDYLYPEMQVNGNKIYSVVSNVSVDSFGNVYLVALDFGQVFIFDKDGNFVRKFGTKGANFGQMSQPSSVAVDEKSGRIYVTDPMRHAVLAYNMGGDFLFEFGGRGWAPGWFNYPIDVAVDNKGNVIVTDWLNNRVQILKPETDKVIEVKTLPPSNRAD</sequence>
<dbReference type="InterPro" id="IPR001258">
    <property type="entry name" value="NHL_repeat"/>
</dbReference>
<dbReference type="SUPFAM" id="SSF101898">
    <property type="entry name" value="NHL repeat"/>
    <property type="match status" value="1"/>
</dbReference>
<dbReference type="Pfam" id="PF17170">
    <property type="entry name" value="DUF5128"/>
    <property type="match status" value="1"/>
</dbReference>
<dbReference type="InterPro" id="IPR011042">
    <property type="entry name" value="6-blade_b-propeller_TolB-like"/>
</dbReference>
<protein>
    <submittedName>
        <fullName evidence="3">NHL repeat-containing protein</fullName>
    </submittedName>
</protein>
<evidence type="ECO:0000256" key="2">
    <source>
        <dbReference type="PROSITE-ProRule" id="PRU00504"/>
    </source>
</evidence>